<dbReference type="PANTHER" id="PTHR22605:SF1">
    <property type="entry name" value="RZ-TYPE DOMAIN-CONTAINING PROTEIN"/>
    <property type="match status" value="1"/>
</dbReference>
<dbReference type="CDD" id="cd00009">
    <property type="entry name" value="AAA"/>
    <property type="match status" value="1"/>
</dbReference>
<gene>
    <name evidence="1" type="ORF">ADUPG1_007945</name>
</gene>
<dbReference type="Proteomes" id="UP001057375">
    <property type="component" value="Unassembled WGS sequence"/>
</dbReference>
<accession>A0ABQ5KQ85</accession>
<name>A0ABQ5KQ85_9EUKA</name>
<protein>
    <submittedName>
        <fullName evidence="1">E3 ubiquitin-protein ligase RNF213 like protein</fullName>
    </submittedName>
</protein>
<evidence type="ECO:0000313" key="2">
    <source>
        <dbReference type="Proteomes" id="UP001057375"/>
    </source>
</evidence>
<reference evidence="1" key="1">
    <citation type="submission" date="2022-03" db="EMBL/GenBank/DDBJ databases">
        <title>Draft genome sequence of Aduncisulcus paluster, a free-living microaerophilic Fornicata.</title>
        <authorList>
            <person name="Yuyama I."/>
            <person name="Kume K."/>
            <person name="Tamura T."/>
            <person name="Inagaki Y."/>
            <person name="Hashimoto T."/>
        </authorList>
    </citation>
    <scope>NUCLEOTIDE SEQUENCE</scope>
    <source>
        <strain evidence="1">NY0171</strain>
    </source>
</reference>
<evidence type="ECO:0000313" key="1">
    <source>
        <dbReference type="EMBL" id="GKT34622.1"/>
    </source>
</evidence>
<comment type="caution">
    <text evidence="1">The sequence shown here is derived from an EMBL/GenBank/DDBJ whole genome shotgun (WGS) entry which is preliminary data.</text>
</comment>
<keyword evidence="2" id="KW-1185">Reference proteome</keyword>
<dbReference type="SUPFAM" id="SSF52540">
    <property type="entry name" value="P-loop containing nucleoside triphosphate hydrolases"/>
    <property type="match status" value="1"/>
</dbReference>
<sequence>MCHISKMAFLSTSSISNGSVSELENAITWTQRYVPSPNDNPFIQQNYAVHPIVQLFLVDIAQEKKTAFSIPGLEDNIIGVLAHDIYALFDSVMSVWGGSPRDLLKDIRTCESFFIGLKGEEVIGEVSKRSVGHISMRICALAYPDTDIAKKARESDMPIIIHEGDCLPEQFATAWQLVCDVVSFIGEARHSLIHRREEGRRKERKKERDHLLRDSEEYDDICISEDEDDEPQPVRKNGPVVLTLRERITKFLSDRTIQLHPIHHLPLLLLLLLTDSVSSEFLPCDDDLRRLALSHHKEFDIKKYVLQKPRGLILTPHNAHLLFAILRTYELDKPLCLIGDSGTGKTLLIRAASNCVSGKYLFELGCNGSTNEKVIIEFMMNVMYKLYTEILNVSPGSIQNQVWKEYAFGSCAAIFFDELNTCESCELLAEIMTKKTIRGQSLDDIFFSLYPTFNSSKSIAQHLRFFAACNPYRQRSKEEEQQTSQVIDKDIGIDPFSHVSYRVYPTPESLRCFVLFWQGLKAQGKDEENRRILERIVISHIKFSLACVAHKNNVQTTAALLSRYSGNVQGIGNDFAVDFMSNTMVDIQSIYDIITFASHILSVLEKRCFFASYREADRFSIVAILHALHAVDHSCFEISHDTHRQHGVLCGVGEDSVHPSVSQSGISIDKSIKSIKFKPSSAWKSEFLRGILVGMYVTFYGRCGSPDARKDLLDDCCTVFNQNDIPFASEASRLVSRMERDSTIPDGSHFNSSPFSHQEHGVQAHAIINSAMLKEIIIHILRTFASSVYSSYKKTCGDTKRNSNAIVLTESLCLNIYLISLAIVLQRAAFLIGAPGTSKTLAYNIVVIPLDFGTGSGIDHPLMKGIRVITHEYQGSTASTSKGVLNLFTSVLEKYHSIFARSKQKNDFRIIPIAFFEELGLAIQNNKNVLKILHQLLEPSNPDDRVTFIALSNYLPDPGKCSRAFVVQAIDPSSEELKVTGCLFYKEVLASCIHVKNPAHIAAYFTRAERFIEFGAELYTKVKVIIEDEIRRKLLTHLGEIHPHDIRRRQVQTLRNFYFFIRDLAWSIFRGVDPPKAFYGAAIANYVGVVGLIPGNGVTRVKAVLSEMLDGHPPTVSATSEALITQNLSNDTRMLLVVGDPHEIFQTVSRILHHLVNHYSSEDIDEAEDNWIGSVFEQGNLPKLFRSYLPKDMERGYFIRVLGDILHNMRNRGVLCMYGMDKVYPALYSLFNYNFISSKGSQRQVRIADPEGYKVTTMDVSLFFRAIVFMDIQRFHSIDQNQVPDTALVSRMQVVVMPSLVDATPECELVVTRVEHVLLALIRRARGNGLASTTSEEATCRVLFPCLNFSKGVHYTARRIVHASRNYCGQHDGSSVILNPDEASLSAASFMFIAGLINPILHECGSSEMMFGTSVSSPDPHDTSFSDSDSILGRFYGENVYSFESFIRHLSSPNVEEKDCRTYIKYVQQPISQFKEKYFHREEPYDIYMIGKGSEVDSKRKYVQILESFLCNDDLIPENDEKRCLIFVFEQPYHLHSLFNTANSFKFQESLQKQHKSIVFIIRLPELINLDLLLSQYTLPLNQDSYPTVLSSVQQDIFVDDQENARKLILFRRAFTKYVRYGHHGDHSSSKLLSAILNRKDNCPTINVVLANVSTWCQGLASDICSSIYAGDVHKEFMSMYIQCSNFNSPQQQLLSLRQDKLQASADEFVKTLDSKGLLECFALDTFSIQCPEMLIKRRFIMDYISPAVGFDLEGKTLDQWILARFEEDPVFTTKKVLDRVRVSLEAFEKYLVKVCISETSDGNFLCRRLSGSKLTAESDHVLMTMLIWAKKLYQTVDVTSFAFLRSQNFLDVVRFFIQCRSANILEFEKLICHTDGSPVCFAGVWSKLKDVTSSFDDIFMYNKLQLQSYLCQILNNKNVPFVGELCKYYIKSVTETSKKMPHGSRSGRTDIWKAFSSLATRLVKNDMRQTLNYALYFIQWIYPIIVEALCEFNIVLPDCPQKTKIIKSRVSYLFQKNFDAFGREVDVDRFSVTQLLNPWLIRLLKVENTENELLFFSIFLKKIVRSLAGLKKILYPYLSEIVKECLGRVLFARGRLLCISVANASLATDSSISGSVLEAMCSISYGCRWWKAQKTDMVVDHGDLRRKIAELIRKRSNPEEVNHLDKIIQVAAVQFAHNDGLPGEHHTNKVKQAVYDLEILPRFSSEDIKVLYWFYGLSPRITASDQDSHKSIEESLVSSLSRSHEKLVKTYMHSMCAFPMAKWLEIAIDCKGKGHDKMPISREIDDLKPRIPRNFRDMDVHQLLRVENRFISKTMEAVSKHNSIVEKFHSSSSTKGLVEVAVSAKSPNNLMCVIHPHDLAEFPSKCMSSLLSLVRVEVTPSSTDVASVSFTSNASAITSFLMSRFTSCGSVRPISKSVWVGNLLPNVDSSFSLMPTAYVREIVDIDQVDELDEYLIRRFTPMDILGFFSLAHIHDICAYGELSVEYSSKPATLDPKSFSPEHEKRIRNIYSPLSIDGADCAKFTLDYFAPEFEREIDKRMKETMLKYPLYVLCAKSIMQLGKAFIIQISGTDVINSEMISQSLDHQTTLEHAARCIVVYCMNKERSWYSENKVNRSLIQAAIKDCIEKKQFNIIDDKDTSGVSDPSIPTIYKKEGGDLLLKSTPHELYSYSKFFENFNETIFDALVWIIIHCMVRFPGWKERTEMTEEYARYISDVVIPAAEEGKFIEISVDFWRAHLSRMSPKVLINLCVFLVRKGEENTYARIIEPPNKSRSTWGEEGDDVWDEE</sequence>
<dbReference type="Gene3D" id="3.40.50.300">
    <property type="entry name" value="P-loop containing nucleotide triphosphate hydrolases"/>
    <property type="match status" value="1"/>
</dbReference>
<proteinExistence type="predicted"/>
<organism evidence="1 2">
    <name type="scientific">Aduncisulcus paluster</name>
    <dbReference type="NCBI Taxonomy" id="2918883"/>
    <lineage>
        <taxon>Eukaryota</taxon>
        <taxon>Metamonada</taxon>
        <taxon>Carpediemonas-like organisms</taxon>
        <taxon>Aduncisulcus</taxon>
    </lineage>
</organism>
<dbReference type="InterPro" id="IPR027417">
    <property type="entry name" value="P-loop_NTPase"/>
</dbReference>
<dbReference type="EMBL" id="BQXS01010838">
    <property type="protein sequence ID" value="GKT34622.1"/>
    <property type="molecule type" value="Genomic_DNA"/>
</dbReference>
<dbReference type="InterPro" id="IPR031248">
    <property type="entry name" value="RNF213"/>
</dbReference>
<dbReference type="PANTHER" id="PTHR22605">
    <property type="entry name" value="RZ-TYPE DOMAIN-CONTAINING PROTEIN"/>
    <property type="match status" value="1"/>
</dbReference>